<feature type="compositionally biased region" description="Basic and acidic residues" evidence="1">
    <location>
        <begin position="152"/>
        <end position="168"/>
    </location>
</feature>
<dbReference type="Pfam" id="PF04186">
    <property type="entry name" value="FxsA"/>
    <property type="match status" value="1"/>
</dbReference>
<reference evidence="3" key="2">
    <citation type="submission" date="2021-04" db="EMBL/GenBank/DDBJ databases">
        <authorList>
            <person name="Gilroy R."/>
        </authorList>
    </citation>
    <scope>NUCLEOTIDE SEQUENCE</scope>
    <source>
        <strain evidence="3">378</strain>
    </source>
</reference>
<dbReference type="GO" id="GO:0016020">
    <property type="term" value="C:membrane"/>
    <property type="evidence" value="ECO:0007669"/>
    <property type="project" value="InterPro"/>
</dbReference>
<dbReference type="EMBL" id="JAHLFE010000054">
    <property type="protein sequence ID" value="MBU3843798.1"/>
    <property type="molecule type" value="Genomic_DNA"/>
</dbReference>
<sequence length="217" mass="24584">MVNRLLSAASIFLLLFAVLEVFIFVQLGLHFGFLLTIVVMIVVSLVGIKLSKWLMFYNITRLQAELQEAAAGDPAALRDSALPQSFIPLSIFTMFLFIVPGVITDILGIIILAVMFFNPQTVSRHKQMFAGVSSRWSKSRFAQHEFAKYGKSFSEQRKEEEEAERARQQEMYGDVPQPNERAGQATIAEMKAKFQENKKVENAQFEEVQDDDKPKSV</sequence>
<dbReference type="Proteomes" id="UP000733611">
    <property type="component" value="Unassembled WGS sequence"/>
</dbReference>
<feature type="region of interest" description="Disordered" evidence="1">
    <location>
        <begin position="152"/>
        <end position="185"/>
    </location>
</feature>
<dbReference type="InterPro" id="IPR007313">
    <property type="entry name" value="FxsA"/>
</dbReference>
<dbReference type="AlphaFoldDB" id="A0A948TFP1"/>
<evidence type="ECO:0000256" key="2">
    <source>
        <dbReference type="SAM" id="Phobius"/>
    </source>
</evidence>
<comment type="caution">
    <text evidence="3">The sequence shown here is derived from an EMBL/GenBank/DDBJ whole genome shotgun (WGS) entry which is preliminary data.</text>
</comment>
<proteinExistence type="predicted"/>
<organism evidence="3 4">
    <name type="scientific">Candidatus Anaerobiospirillum pullicola</name>
    <dbReference type="NCBI Taxonomy" id="2838451"/>
    <lineage>
        <taxon>Bacteria</taxon>
        <taxon>Pseudomonadati</taxon>
        <taxon>Pseudomonadota</taxon>
        <taxon>Gammaproteobacteria</taxon>
        <taxon>Aeromonadales</taxon>
        <taxon>Succinivibrionaceae</taxon>
        <taxon>Anaerobiospirillum</taxon>
    </lineage>
</organism>
<gene>
    <name evidence="3" type="ORF">H9847_02845</name>
</gene>
<evidence type="ECO:0000313" key="4">
    <source>
        <dbReference type="Proteomes" id="UP000733611"/>
    </source>
</evidence>
<name>A0A948TFP1_9GAMM</name>
<evidence type="ECO:0000313" key="3">
    <source>
        <dbReference type="EMBL" id="MBU3843798.1"/>
    </source>
</evidence>
<feature type="transmembrane region" description="Helical" evidence="2">
    <location>
        <begin position="86"/>
        <end position="117"/>
    </location>
</feature>
<dbReference type="NCBIfam" id="NF008528">
    <property type="entry name" value="PRK11463.1-2"/>
    <property type="match status" value="1"/>
</dbReference>
<feature type="transmembrane region" description="Helical" evidence="2">
    <location>
        <begin position="31"/>
        <end position="51"/>
    </location>
</feature>
<protein>
    <submittedName>
        <fullName evidence="3">FxsA family protein</fullName>
    </submittedName>
</protein>
<accession>A0A948TFP1</accession>
<keyword evidence="2" id="KW-1133">Transmembrane helix</keyword>
<evidence type="ECO:0000256" key="1">
    <source>
        <dbReference type="SAM" id="MobiDB-lite"/>
    </source>
</evidence>
<keyword evidence="2" id="KW-0472">Membrane</keyword>
<keyword evidence="2" id="KW-0812">Transmembrane</keyword>
<reference evidence="3" key="1">
    <citation type="journal article" date="2021" name="PeerJ">
        <title>Extensive microbial diversity within the chicken gut microbiome revealed by metagenomics and culture.</title>
        <authorList>
            <person name="Gilroy R."/>
            <person name="Ravi A."/>
            <person name="Getino M."/>
            <person name="Pursley I."/>
            <person name="Horton D.L."/>
            <person name="Alikhan N.F."/>
            <person name="Baker D."/>
            <person name="Gharbi K."/>
            <person name="Hall N."/>
            <person name="Watson M."/>
            <person name="Adriaenssens E.M."/>
            <person name="Foster-Nyarko E."/>
            <person name="Jarju S."/>
            <person name="Secka A."/>
            <person name="Antonio M."/>
            <person name="Oren A."/>
            <person name="Chaudhuri R.R."/>
            <person name="La Ragione R."/>
            <person name="Hildebrand F."/>
            <person name="Pallen M.J."/>
        </authorList>
    </citation>
    <scope>NUCLEOTIDE SEQUENCE</scope>
    <source>
        <strain evidence="3">378</strain>
    </source>
</reference>